<name>A0A916ZPW4_9HYPH</name>
<evidence type="ECO:0000313" key="3">
    <source>
        <dbReference type="Proteomes" id="UP000644699"/>
    </source>
</evidence>
<evidence type="ECO:0000313" key="2">
    <source>
        <dbReference type="EMBL" id="GGE08313.1"/>
    </source>
</evidence>
<reference evidence="2" key="1">
    <citation type="journal article" date="2014" name="Int. J. Syst. Evol. Microbiol.">
        <title>Complete genome sequence of Corynebacterium casei LMG S-19264T (=DSM 44701T), isolated from a smear-ripened cheese.</title>
        <authorList>
            <consortium name="US DOE Joint Genome Institute (JGI-PGF)"/>
            <person name="Walter F."/>
            <person name="Albersmeier A."/>
            <person name="Kalinowski J."/>
            <person name="Ruckert C."/>
        </authorList>
    </citation>
    <scope>NUCLEOTIDE SEQUENCE</scope>
    <source>
        <strain evidence="2">CGMCC 1.15367</strain>
    </source>
</reference>
<dbReference type="Proteomes" id="UP000644699">
    <property type="component" value="Unassembled WGS sequence"/>
</dbReference>
<sequence>MFEALKDFLRGLGFEDGGAMPSGRDPRVAAAALLCHVAEADGAVTEAELDLLRAGLSTEFGLAPAETETVLRAGRAADAEAVDLFQFTSVLLAALSAEERIRFVGLLWDVVYADGRVHELEDNTIWRIAELLGVSARERMLAKQAAAAEAPFPADADADG</sequence>
<dbReference type="Pfam" id="PF05099">
    <property type="entry name" value="TerB"/>
    <property type="match status" value="1"/>
</dbReference>
<accession>A0A916ZPW4</accession>
<organism evidence="2 3">
    <name type="scientific">Aureimonas endophytica</name>
    <dbReference type="NCBI Taxonomy" id="2027858"/>
    <lineage>
        <taxon>Bacteria</taxon>
        <taxon>Pseudomonadati</taxon>
        <taxon>Pseudomonadota</taxon>
        <taxon>Alphaproteobacteria</taxon>
        <taxon>Hyphomicrobiales</taxon>
        <taxon>Aurantimonadaceae</taxon>
        <taxon>Aureimonas</taxon>
    </lineage>
</organism>
<dbReference type="AlphaFoldDB" id="A0A916ZPW4"/>
<feature type="domain" description="Co-chaperone DjlA N-terminal" evidence="1">
    <location>
        <begin position="28"/>
        <end position="143"/>
    </location>
</feature>
<evidence type="ECO:0000259" key="1">
    <source>
        <dbReference type="Pfam" id="PF05099"/>
    </source>
</evidence>
<keyword evidence="3" id="KW-1185">Reference proteome</keyword>
<dbReference type="InterPro" id="IPR029024">
    <property type="entry name" value="TerB-like"/>
</dbReference>
<proteinExistence type="predicted"/>
<dbReference type="CDD" id="cd07313">
    <property type="entry name" value="terB_like_2"/>
    <property type="match status" value="1"/>
</dbReference>
<dbReference type="EMBL" id="BMIQ01000004">
    <property type="protein sequence ID" value="GGE08313.1"/>
    <property type="molecule type" value="Genomic_DNA"/>
</dbReference>
<gene>
    <name evidence="2" type="ORF">GCM10011390_29230</name>
</gene>
<comment type="caution">
    <text evidence="2">The sequence shown here is derived from an EMBL/GenBank/DDBJ whole genome shotgun (WGS) entry which is preliminary data.</text>
</comment>
<dbReference type="RefSeq" id="WP_188909675.1">
    <property type="nucleotide sequence ID" value="NZ_BMIQ01000004.1"/>
</dbReference>
<protein>
    <recommendedName>
        <fullName evidence="1">Co-chaperone DjlA N-terminal domain-containing protein</fullName>
    </recommendedName>
</protein>
<dbReference type="InterPro" id="IPR007791">
    <property type="entry name" value="DjlA_N"/>
</dbReference>
<dbReference type="SUPFAM" id="SSF158682">
    <property type="entry name" value="TerB-like"/>
    <property type="match status" value="1"/>
</dbReference>
<reference evidence="2" key="2">
    <citation type="submission" date="2020-09" db="EMBL/GenBank/DDBJ databases">
        <authorList>
            <person name="Sun Q."/>
            <person name="Zhou Y."/>
        </authorList>
    </citation>
    <scope>NUCLEOTIDE SEQUENCE</scope>
    <source>
        <strain evidence="2">CGMCC 1.15367</strain>
    </source>
</reference>
<dbReference type="Gene3D" id="1.10.3680.10">
    <property type="entry name" value="TerB-like"/>
    <property type="match status" value="1"/>
</dbReference>